<evidence type="ECO:0000256" key="1">
    <source>
        <dbReference type="SAM" id="Coils"/>
    </source>
</evidence>
<evidence type="ECO:0000313" key="2">
    <source>
        <dbReference type="EMBL" id="HIR65738.1"/>
    </source>
</evidence>
<reference evidence="2" key="2">
    <citation type="journal article" date="2021" name="PeerJ">
        <title>Extensive microbial diversity within the chicken gut microbiome revealed by metagenomics and culture.</title>
        <authorList>
            <person name="Gilroy R."/>
            <person name="Ravi A."/>
            <person name="Getino M."/>
            <person name="Pursley I."/>
            <person name="Horton D.L."/>
            <person name="Alikhan N.F."/>
            <person name="Baker D."/>
            <person name="Gharbi K."/>
            <person name="Hall N."/>
            <person name="Watson M."/>
            <person name="Adriaenssens E.M."/>
            <person name="Foster-Nyarko E."/>
            <person name="Jarju S."/>
            <person name="Secka A."/>
            <person name="Antonio M."/>
            <person name="Oren A."/>
            <person name="Chaudhuri R.R."/>
            <person name="La Ragione R."/>
            <person name="Hildebrand F."/>
            <person name="Pallen M.J."/>
        </authorList>
    </citation>
    <scope>NUCLEOTIDE SEQUENCE</scope>
    <source>
        <strain evidence="2">CHK121-14286</strain>
    </source>
</reference>
<protein>
    <submittedName>
        <fullName evidence="2">Uncharacterized protein</fullName>
    </submittedName>
</protein>
<organism evidence="2 3">
    <name type="scientific">Candidatus Fimimonas gallinarum</name>
    <dbReference type="NCBI Taxonomy" id="2840821"/>
    <lineage>
        <taxon>Bacteria</taxon>
        <taxon>Pseudomonadati</taxon>
        <taxon>Myxococcota</taxon>
        <taxon>Myxococcia</taxon>
        <taxon>Myxococcales</taxon>
        <taxon>Cystobacterineae</taxon>
        <taxon>Myxococcaceae</taxon>
        <taxon>Myxococcaceae incertae sedis</taxon>
        <taxon>Candidatus Fimimonas</taxon>
    </lineage>
</organism>
<name>A0A9D1J7U0_9BACT</name>
<keyword evidence="1" id="KW-0175">Coiled coil</keyword>
<comment type="caution">
    <text evidence="2">The sequence shown here is derived from an EMBL/GenBank/DDBJ whole genome shotgun (WGS) entry which is preliminary data.</text>
</comment>
<proteinExistence type="predicted"/>
<dbReference type="Proteomes" id="UP000824200">
    <property type="component" value="Unassembled WGS sequence"/>
</dbReference>
<sequence>MVNKEQIINDANEAIKALTDTSQIDNAINESESELEVISELVRKLVRENASHSQNQDDYTKKYKELEARYDKAKSELNDEKQIRKGKLLELNSYLVSII</sequence>
<feature type="coiled-coil region" evidence="1">
    <location>
        <begin position="1"/>
        <end position="83"/>
    </location>
</feature>
<dbReference type="EMBL" id="DVHL01000019">
    <property type="protein sequence ID" value="HIR65738.1"/>
    <property type="molecule type" value="Genomic_DNA"/>
</dbReference>
<accession>A0A9D1J7U0</accession>
<gene>
    <name evidence="2" type="ORF">IAC95_02470</name>
</gene>
<reference evidence="2" key="1">
    <citation type="submission" date="2020-10" db="EMBL/GenBank/DDBJ databases">
        <authorList>
            <person name="Gilroy R."/>
        </authorList>
    </citation>
    <scope>NUCLEOTIDE SEQUENCE</scope>
    <source>
        <strain evidence="2">CHK121-14286</strain>
    </source>
</reference>
<dbReference type="AlphaFoldDB" id="A0A9D1J7U0"/>
<evidence type="ECO:0000313" key="3">
    <source>
        <dbReference type="Proteomes" id="UP000824200"/>
    </source>
</evidence>